<sequence>MFTTRFIAIALLLGAFGLMAAACSTIAPPGYDAVSEQRAADQIEWQNDPWM</sequence>
<dbReference type="KEGG" id="dmp:FAK_16470"/>
<evidence type="ECO:0000313" key="2">
    <source>
        <dbReference type="EMBL" id="BEQ14581.1"/>
    </source>
</evidence>
<feature type="chain" id="PRO_5043684071" description="Lipoprotein" evidence="1">
    <location>
        <begin position="21"/>
        <end position="51"/>
    </location>
</feature>
<dbReference type="Proteomes" id="UP001366166">
    <property type="component" value="Chromosome"/>
</dbReference>
<dbReference type="EMBL" id="AP028679">
    <property type="protein sequence ID" value="BEQ14581.1"/>
    <property type="molecule type" value="Genomic_DNA"/>
</dbReference>
<organism evidence="2 3">
    <name type="scientific">Desulfoferula mesophila</name>
    <dbReference type="NCBI Taxonomy" id="3058419"/>
    <lineage>
        <taxon>Bacteria</taxon>
        <taxon>Pseudomonadati</taxon>
        <taxon>Thermodesulfobacteriota</taxon>
        <taxon>Desulfarculia</taxon>
        <taxon>Desulfarculales</taxon>
        <taxon>Desulfarculaceae</taxon>
        <taxon>Desulfoferula</taxon>
    </lineage>
</organism>
<keyword evidence="1" id="KW-0732">Signal</keyword>
<name>A0AAU9EBP8_9BACT</name>
<protein>
    <recommendedName>
        <fullName evidence="4">Lipoprotein</fullName>
    </recommendedName>
</protein>
<feature type="signal peptide" evidence="1">
    <location>
        <begin position="1"/>
        <end position="20"/>
    </location>
</feature>
<dbReference type="PROSITE" id="PS51257">
    <property type="entry name" value="PROKAR_LIPOPROTEIN"/>
    <property type="match status" value="1"/>
</dbReference>
<evidence type="ECO:0000256" key="1">
    <source>
        <dbReference type="SAM" id="SignalP"/>
    </source>
</evidence>
<evidence type="ECO:0008006" key="4">
    <source>
        <dbReference type="Google" id="ProtNLM"/>
    </source>
</evidence>
<proteinExistence type="predicted"/>
<dbReference type="AlphaFoldDB" id="A0AAU9EBP8"/>
<reference evidence="3" key="1">
    <citation type="journal article" date="2023" name="Arch. Microbiol.">
        <title>Desulfoferula mesophilus gen. nov. sp. nov., a mesophilic sulfate-reducing bacterium isolated from a brackish lake sediment.</title>
        <authorList>
            <person name="Watanabe T."/>
            <person name="Yabe T."/>
            <person name="Tsuji J.M."/>
            <person name="Fukui M."/>
        </authorList>
    </citation>
    <scope>NUCLEOTIDE SEQUENCE [LARGE SCALE GENOMIC DNA]</scope>
    <source>
        <strain evidence="3">12FAK</strain>
    </source>
</reference>
<keyword evidence="3" id="KW-1185">Reference proteome</keyword>
<dbReference type="RefSeq" id="WP_338606285.1">
    <property type="nucleotide sequence ID" value="NZ_AP028679.1"/>
</dbReference>
<gene>
    <name evidence="2" type="ORF">FAK_16470</name>
</gene>
<accession>A0AAU9EBP8</accession>
<evidence type="ECO:0000313" key="3">
    <source>
        <dbReference type="Proteomes" id="UP001366166"/>
    </source>
</evidence>